<dbReference type="PANTHER" id="PTHR30199">
    <property type="entry name" value="MFS FAMILY TRANSPORTER, PREDICTED SUBSTRATE BENZOATE"/>
    <property type="match status" value="1"/>
</dbReference>
<sequence>MSKIGGFADHRAPLLAGTVASITGTAASAGIVLAALTSLGASKAQTTSAIVVMLTLYGLLSIFLSMRYKLPISIVWSTPGAALLIASSTLGAPFSSSLGAFIVTGILLLLTGLWPALGRLVSSIPKPIASAMLAGVIFNFCIAPFQSATDFPWLVLPALIVWLVLYRYATVWATPAAMVIVFASTAIAQGITVDPSSILPTIEFVTPTFELTSIIGISIPLYLVTMASQNIPGIAIMKSFDFEVPFKPVMVTTGIATILASFFGGYSMNLAAITAAINANEHAHKDPKRRWLASVYGGYVYLLVALLAGVTVAFVLQAPRELVLAAAGIALLGTIISALSSAVEVVELRLPAMVTFLVTASGLSAFSIGSAFWALIAGLLVWGWLGLKSKTKN</sequence>
<evidence type="ECO:0000313" key="2">
    <source>
        <dbReference type="EMBL" id="CAB4561497.1"/>
    </source>
</evidence>
<feature type="transmembrane region" description="Helical" evidence="1">
    <location>
        <begin position="213"/>
        <end position="237"/>
    </location>
</feature>
<protein>
    <submittedName>
        <fullName evidence="2">Unannotated protein</fullName>
    </submittedName>
</protein>
<dbReference type="AlphaFoldDB" id="A0A6J6DBY3"/>
<gene>
    <name evidence="2" type="ORF">UFOPK1618_00566</name>
</gene>
<accession>A0A6J6DBY3</accession>
<dbReference type="Pfam" id="PF03594">
    <property type="entry name" value="BenE"/>
    <property type="match status" value="1"/>
</dbReference>
<feature type="transmembrane region" description="Helical" evidence="1">
    <location>
        <begin position="323"/>
        <end position="343"/>
    </location>
</feature>
<dbReference type="InterPro" id="IPR004711">
    <property type="entry name" value="Benzoate_Transporter"/>
</dbReference>
<proteinExistence type="predicted"/>
<feature type="transmembrane region" description="Helical" evidence="1">
    <location>
        <begin position="363"/>
        <end position="387"/>
    </location>
</feature>
<feature type="transmembrane region" description="Helical" evidence="1">
    <location>
        <begin position="176"/>
        <end position="193"/>
    </location>
</feature>
<keyword evidence="1" id="KW-0812">Transmembrane</keyword>
<feature type="transmembrane region" description="Helical" evidence="1">
    <location>
        <begin position="128"/>
        <end position="145"/>
    </location>
</feature>
<keyword evidence="1" id="KW-0472">Membrane</keyword>
<dbReference type="NCBIfam" id="TIGR00843">
    <property type="entry name" value="benE"/>
    <property type="match status" value="1"/>
</dbReference>
<dbReference type="GO" id="GO:0005886">
    <property type="term" value="C:plasma membrane"/>
    <property type="evidence" value="ECO:0007669"/>
    <property type="project" value="TreeGrafter"/>
</dbReference>
<feature type="transmembrane region" description="Helical" evidence="1">
    <location>
        <begin position="249"/>
        <end position="276"/>
    </location>
</feature>
<feature type="transmembrane region" description="Helical" evidence="1">
    <location>
        <begin position="12"/>
        <end position="36"/>
    </location>
</feature>
<dbReference type="PANTHER" id="PTHR30199:SF0">
    <property type="entry name" value="INNER MEMBRANE PROTEIN YDCO"/>
    <property type="match status" value="1"/>
</dbReference>
<feature type="transmembrane region" description="Helical" evidence="1">
    <location>
        <begin position="98"/>
        <end position="116"/>
    </location>
</feature>
<name>A0A6J6DBY3_9ZZZZ</name>
<organism evidence="2">
    <name type="scientific">freshwater metagenome</name>
    <dbReference type="NCBI Taxonomy" id="449393"/>
    <lineage>
        <taxon>unclassified sequences</taxon>
        <taxon>metagenomes</taxon>
        <taxon>ecological metagenomes</taxon>
    </lineage>
</organism>
<dbReference type="GO" id="GO:0042925">
    <property type="term" value="F:benzoate transmembrane transporter activity"/>
    <property type="evidence" value="ECO:0007669"/>
    <property type="project" value="InterPro"/>
</dbReference>
<reference evidence="2" key="1">
    <citation type="submission" date="2020-05" db="EMBL/GenBank/DDBJ databases">
        <authorList>
            <person name="Chiriac C."/>
            <person name="Salcher M."/>
            <person name="Ghai R."/>
            <person name="Kavagutti S V."/>
        </authorList>
    </citation>
    <scope>NUCLEOTIDE SEQUENCE</scope>
</reference>
<feature type="transmembrane region" description="Helical" evidence="1">
    <location>
        <begin position="48"/>
        <end position="66"/>
    </location>
</feature>
<keyword evidence="1" id="KW-1133">Transmembrane helix</keyword>
<dbReference type="EMBL" id="CAEZTF010000096">
    <property type="protein sequence ID" value="CAB4561497.1"/>
    <property type="molecule type" value="Genomic_DNA"/>
</dbReference>
<feature type="transmembrane region" description="Helical" evidence="1">
    <location>
        <begin position="151"/>
        <end position="169"/>
    </location>
</feature>
<feature type="transmembrane region" description="Helical" evidence="1">
    <location>
        <begin position="296"/>
        <end position="316"/>
    </location>
</feature>
<feature type="transmembrane region" description="Helical" evidence="1">
    <location>
        <begin position="73"/>
        <end position="92"/>
    </location>
</feature>
<evidence type="ECO:0000256" key="1">
    <source>
        <dbReference type="SAM" id="Phobius"/>
    </source>
</evidence>